<comment type="caution">
    <text evidence="4">The sequence shown here is derived from an EMBL/GenBank/DDBJ whole genome shotgun (WGS) entry which is preliminary data.</text>
</comment>
<dbReference type="InterPro" id="IPR038495">
    <property type="entry name" value="ATPase_E_C"/>
</dbReference>
<dbReference type="EMBL" id="MLQL01000008">
    <property type="protein sequence ID" value="OQE25851.1"/>
    <property type="molecule type" value="Genomic_DNA"/>
</dbReference>
<evidence type="ECO:0000256" key="2">
    <source>
        <dbReference type="ARBA" id="ARBA00022448"/>
    </source>
</evidence>
<dbReference type="PANTHER" id="PTHR45715">
    <property type="entry name" value="ATPASE H+-TRANSPORTING V1 SUBUNIT E1A-RELATED"/>
    <property type="match status" value="1"/>
</dbReference>
<gene>
    <name evidence="4" type="ORF">PENFLA_c008G08221</name>
</gene>
<evidence type="ECO:0000256" key="1">
    <source>
        <dbReference type="ARBA" id="ARBA00005901"/>
    </source>
</evidence>
<dbReference type="InterPro" id="IPR002842">
    <property type="entry name" value="ATPase_V1_Esu"/>
</dbReference>
<dbReference type="Gene3D" id="6.10.250.1620">
    <property type="match status" value="1"/>
</dbReference>
<reference evidence="5" key="1">
    <citation type="journal article" date="2017" name="Nat. Microbiol.">
        <title>Global analysis of biosynthetic gene clusters reveals vast potential of secondary metabolite production in Penicillium species.</title>
        <authorList>
            <person name="Nielsen J.C."/>
            <person name="Grijseels S."/>
            <person name="Prigent S."/>
            <person name="Ji B."/>
            <person name="Dainat J."/>
            <person name="Nielsen K.F."/>
            <person name="Frisvad J.C."/>
            <person name="Workman M."/>
            <person name="Nielsen J."/>
        </authorList>
    </citation>
    <scope>NUCLEOTIDE SEQUENCE [LARGE SCALE GENOMIC DNA]</scope>
    <source>
        <strain evidence="5">IBT 14082</strain>
    </source>
</reference>
<organism evidence="4 5">
    <name type="scientific">Penicillium flavigenum</name>
    <dbReference type="NCBI Taxonomy" id="254877"/>
    <lineage>
        <taxon>Eukaryota</taxon>
        <taxon>Fungi</taxon>
        <taxon>Dikarya</taxon>
        <taxon>Ascomycota</taxon>
        <taxon>Pezizomycotina</taxon>
        <taxon>Eurotiomycetes</taxon>
        <taxon>Eurotiomycetidae</taxon>
        <taxon>Eurotiales</taxon>
        <taxon>Aspergillaceae</taxon>
        <taxon>Penicillium</taxon>
    </lineage>
</organism>
<keyword evidence="5" id="KW-1185">Reference proteome</keyword>
<dbReference type="SUPFAM" id="SSF160527">
    <property type="entry name" value="V-type ATPase subunit E-like"/>
    <property type="match status" value="1"/>
</dbReference>
<protein>
    <submittedName>
        <fullName evidence="4">Uncharacterized protein</fullName>
    </submittedName>
</protein>
<accession>A0A1V6THV1</accession>
<dbReference type="AlphaFoldDB" id="A0A1V6THV1"/>
<dbReference type="HAMAP" id="MF_00311">
    <property type="entry name" value="ATP_synth_E_arch"/>
    <property type="match status" value="1"/>
</dbReference>
<comment type="similarity">
    <text evidence="1">Belongs to the V-ATPase E subunit family.</text>
</comment>
<evidence type="ECO:0000313" key="4">
    <source>
        <dbReference type="EMBL" id="OQE25851.1"/>
    </source>
</evidence>
<dbReference type="Pfam" id="PF01991">
    <property type="entry name" value="vATP-synt_E"/>
    <property type="match status" value="1"/>
</dbReference>
<dbReference type="OrthoDB" id="10263003at2759"/>
<name>A0A1V6THV1_9EURO</name>
<dbReference type="GO" id="GO:0046961">
    <property type="term" value="F:proton-transporting ATPase activity, rotational mechanism"/>
    <property type="evidence" value="ECO:0007669"/>
    <property type="project" value="InterPro"/>
</dbReference>
<dbReference type="STRING" id="254877.A0A1V6THV1"/>
<keyword evidence="3" id="KW-0406">Ion transport</keyword>
<sequence length="267" mass="30179">MRNAKATQSELSWTQHPFPFPHVIPSQRAIQQCTTKMSQSHALSDDQVAGELRKMTAFIKQEALEKAREIQLKADEEFAIEKSKLVRQETAAIDTLYEKKFKQAAMSQQITRSTLANKTRLRVLGGRQELLDELFQNAREKVSKVAADDQKKYQAMLKGLVLEGLYYLNEDNVAIRSRKKDFGITKKAIEEATKEYKDNVGSEVTVTLDESEPLPEGSAGGVFIVGGQGKIEINNTFEERLRLLEIDALPAVRETLFGKNQNRKFSD</sequence>
<proteinExistence type="inferred from homology"/>
<dbReference type="GO" id="GO:0033178">
    <property type="term" value="C:proton-transporting two-sector ATPase complex, catalytic domain"/>
    <property type="evidence" value="ECO:0007669"/>
    <property type="project" value="InterPro"/>
</dbReference>
<dbReference type="Proteomes" id="UP000191342">
    <property type="component" value="Unassembled WGS sequence"/>
</dbReference>
<evidence type="ECO:0000256" key="3">
    <source>
        <dbReference type="ARBA" id="ARBA00023065"/>
    </source>
</evidence>
<keyword evidence="2" id="KW-0813">Transport</keyword>
<dbReference type="Gene3D" id="3.30.2320.30">
    <property type="entry name" value="ATP synthase, E subunit, C-terminal"/>
    <property type="match status" value="1"/>
</dbReference>
<evidence type="ECO:0000313" key="5">
    <source>
        <dbReference type="Proteomes" id="UP000191342"/>
    </source>
</evidence>